<dbReference type="EMBL" id="CP014227">
    <property type="protein sequence ID" value="AMD84498.1"/>
    <property type="molecule type" value="Genomic_DNA"/>
</dbReference>
<dbReference type="Proteomes" id="UP000065822">
    <property type="component" value="Chromosome"/>
</dbReference>
<sequence>MKLTDLSSLKDKRLLVAISGGIDSVVLAHALHAEGIEIVLAHCNFHLRGEESDGDEAFVRQFATELGVPLLVKQFDTKAYAQTHKLNTQLAARELRYHWFEAMRKAHHCDKIATAHHANDNLETFIINLSRGSGLEGLLGIPEESPTIVRPLLHCSREEIHAYSLNNHLSWREDSSNATDKYTRNKIRHNITPLLEELHPNFLGNFNKTQVYLHQTVHFIDTQIAALKEHCFKPLEGSITEIDIATLKALPELDFVLHKLFYPYGFNNIKDLKQLLLEAETGKQLHSRTHRLLKNRNHLLLEAQKQLSDVEILIEEGVTHITTPIELHIEHTTEARLSPTPSPDTIFIDADKLTYPLTLRHRREGDFFYPEGMHGKKKLSKYFKDEKYAQFEKEQQWLLCSGEAIVWVVGKRLDGRVSITSATEHILKIHKA</sequence>
<reference evidence="11 13" key="2">
    <citation type="submission" date="2017-06" db="EMBL/GenBank/DDBJ databases">
        <authorList>
            <consortium name="Pathogen Informatics"/>
        </authorList>
    </citation>
    <scope>NUCLEOTIDE SEQUENCE [LARGE SCALE GENOMIC DNA]</scope>
    <source>
        <strain evidence="11 13">NCTC12947</strain>
    </source>
</reference>
<reference evidence="10 12" key="1">
    <citation type="submission" date="2016-02" db="EMBL/GenBank/DDBJ databases">
        <authorList>
            <person name="Holder M.E."/>
            <person name="Ajami N.J."/>
            <person name="Petrosino J.F."/>
        </authorList>
    </citation>
    <scope>NUCLEOTIDE SEQUENCE [LARGE SCALE GENOMIC DNA]</scope>
    <source>
        <strain evidence="10 12">CCUG 32990</strain>
    </source>
</reference>
<dbReference type="Proteomes" id="UP000215539">
    <property type="component" value="Chromosome 1"/>
</dbReference>
<dbReference type="InterPro" id="IPR011063">
    <property type="entry name" value="TilS/TtcA_N"/>
</dbReference>
<comment type="domain">
    <text evidence="8">The N-terminal region contains the highly conserved SGGXDS motif, predicted to be a P-loop motif involved in ATP binding.</text>
</comment>
<evidence type="ECO:0000256" key="6">
    <source>
        <dbReference type="ARBA" id="ARBA00022840"/>
    </source>
</evidence>
<keyword evidence="4 8" id="KW-0819">tRNA processing</keyword>
<dbReference type="EMBL" id="LT906449">
    <property type="protein sequence ID" value="SNV09884.1"/>
    <property type="molecule type" value="Genomic_DNA"/>
</dbReference>
<accession>A0AAX2GZR3</accession>
<dbReference type="GO" id="GO:0005737">
    <property type="term" value="C:cytoplasm"/>
    <property type="evidence" value="ECO:0007669"/>
    <property type="project" value="UniProtKB-SubCell"/>
</dbReference>
<evidence type="ECO:0000256" key="7">
    <source>
        <dbReference type="ARBA" id="ARBA00048539"/>
    </source>
</evidence>
<dbReference type="PANTHER" id="PTHR43033">
    <property type="entry name" value="TRNA(ILE)-LYSIDINE SYNTHASE-RELATED"/>
    <property type="match status" value="1"/>
</dbReference>
<comment type="subcellular location">
    <subcellularLocation>
        <location evidence="1 8">Cytoplasm</location>
    </subcellularLocation>
</comment>
<evidence type="ECO:0000256" key="3">
    <source>
        <dbReference type="ARBA" id="ARBA00022598"/>
    </source>
</evidence>
<evidence type="ECO:0000256" key="1">
    <source>
        <dbReference type="ARBA" id="ARBA00004496"/>
    </source>
</evidence>
<dbReference type="KEGG" id="chg:AXF12_02515"/>
<evidence type="ECO:0000313" key="10">
    <source>
        <dbReference type="EMBL" id="AMD84498.1"/>
    </source>
</evidence>
<proteinExistence type="inferred from homology"/>
<evidence type="ECO:0000313" key="13">
    <source>
        <dbReference type="Proteomes" id="UP000215539"/>
    </source>
</evidence>
<evidence type="ECO:0000259" key="9">
    <source>
        <dbReference type="SMART" id="SM00977"/>
    </source>
</evidence>
<dbReference type="GO" id="GO:0005524">
    <property type="term" value="F:ATP binding"/>
    <property type="evidence" value="ECO:0007669"/>
    <property type="project" value="UniProtKB-UniRule"/>
</dbReference>
<dbReference type="NCBIfam" id="TIGR02432">
    <property type="entry name" value="lysidine_TilS_N"/>
    <property type="match status" value="1"/>
</dbReference>
<dbReference type="NCBIfam" id="TIGR02433">
    <property type="entry name" value="lysidine_TilS_C"/>
    <property type="match status" value="1"/>
</dbReference>
<comment type="catalytic activity">
    <reaction evidence="7 8">
        <text>cytidine(34) in tRNA(Ile2) + L-lysine + ATP = lysidine(34) in tRNA(Ile2) + AMP + diphosphate + H(+)</text>
        <dbReference type="Rhea" id="RHEA:43744"/>
        <dbReference type="Rhea" id="RHEA-COMP:10625"/>
        <dbReference type="Rhea" id="RHEA-COMP:10670"/>
        <dbReference type="ChEBI" id="CHEBI:15378"/>
        <dbReference type="ChEBI" id="CHEBI:30616"/>
        <dbReference type="ChEBI" id="CHEBI:32551"/>
        <dbReference type="ChEBI" id="CHEBI:33019"/>
        <dbReference type="ChEBI" id="CHEBI:82748"/>
        <dbReference type="ChEBI" id="CHEBI:83665"/>
        <dbReference type="ChEBI" id="CHEBI:456215"/>
        <dbReference type="EC" id="6.3.4.19"/>
    </reaction>
</comment>
<dbReference type="InterPro" id="IPR012094">
    <property type="entry name" value="tRNA_Ile_lys_synt"/>
</dbReference>
<organism evidence="11 13">
    <name type="scientific">Capnocytophaga haemolytica</name>
    <dbReference type="NCBI Taxonomy" id="45243"/>
    <lineage>
        <taxon>Bacteria</taxon>
        <taxon>Pseudomonadati</taxon>
        <taxon>Bacteroidota</taxon>
        <taxon>Flavobacteriia</taxon>
        <taxon>Flavobacteriales</taxon>
        <taxon>Flavobacteriaceae</taxon>
        <taxon>Capnocytophaga</taxon>
    </lineage>
</organism>
<dbReference type="PANTHER" id="PTHR43033:SF1">
    <property type="entry name" value="TRNA(ILE)-LYSIDINE SYNTHASE-RELATED"/>
    <property type="match status" value="1"/>
</dbReference>
<dbReference type="Pfam" id="PF11734">
    <property type="entry name" value="TilS_C"/>
    <property type="match status" value="1"/>
</dbReference>
<dbReference type="RefSeq" id="WP_066428064.1">
    <property type="nucleotide sequence ID" value="NZ_CP014227.1"/>
</dbReference>
<evidence type="ECO:0000313" key="11">
    <source>
        <dbReference type="EMBL" id="SNV09884.1"/>
    </source>
</evidence>
<dbReference type="GO" id="GO:0006400">
    <property type="term" value="P:tRNA modification"/>
    <property type="evidence" value="ECO:0007669"/>
    <property type="project" value="UniProtKB-UniRule"/>
</dbReference>
<dbReference type="AlphaFoldDB" id="A0AAX2GZR3"/>
<dbReference type="EC" id="6.3.4.19" evidence="8"/>
<evidence type="ECO:0000256" key="8">
    <source>
        <dbReference type="HAMAP-Rule" id="MF_01161"/>
    </source>
</evidence>
<dbReference type="SMART" id="SM00977">
    <property type="entry name" value="TilS_C"/>
    <property type="match status" value="1"/>
</dbReference>
<dbReference type="CDD" id="cd01992">
    <property type="entry name" value="TilS_N"/>
    <property type="match status" value="1"/>
</dbReference>
<feature type="domain" description="Lysidine-tRNA(Ile) synthetase C-terminal" evidence="9">
    <location>
        <begin position="357"/>
        <end position="429"/>
    </location>
</feature>
<keyword evidence="2 8" id="KW-0963">Cytoplasm</keyword>
<dbReference type="Pfam" id="PF01171">
    <property type="entry name" value="ATP_bind_3"/>
    <property type="match status" value="1"/>
</dbReference>
<keyword evidence="5 8" id="KW-0547">Nucleotide-binding</keyword>
<comment type="similarity">
    <text evidence="8">Belongs to the tRNA(Ile)-lysidine synthase family.</text>
</comment>
<keyword evidence="12" id="KW-1185">Reference proteome</keyword>
<protein>
    <recommendedName>
        <fullName evidence="8">tRNA(Ile)-lysidine synthase</fullName>
        <ecNumber evidence="8">6.3.4.19</ecNumber>
    </recommendedName>
    <alternativeName>
        <fullName evidence="8">tRNA(Ile)-2-lysyl-cytidine synthase</fullName>
    </alternativeName>
    <alternativeName>
        <fullName evidence="8">tRNA(Ile)-lysidine synthetase</fullName>
    </alternativeName>
</protein>
<gene>
    <name evidence="8 11" type="primary">tilS</name>
    <name evidence="10" type="ORF">AXF12_02515</name>
    <name evidence="11" type="ORF">SAMEA44541418_01242</name>
</gene>
<evidence type="ECO:0000256" key="2">
    <source>
        <dbReference type="ARBA" id="ARBA00022490"/>
    </source>
</evidence>
<dbReference type="InterPro" id="IPR014729">
    <property type="entry name" value="Rossmann-like_a/b/a_fold"/>
</dbReference>
<dbReference type="InterPro" id="IPR012796">
    <property type="entry name" value="Lysidine-tRNA-synth_C"/>
</dbReference>
<dbReference type="InterPro" id="IPR012795">
    <property type="entry name" value="tRNA_Ile_lys_synt_N"/>
</dbReference>
<evidence type="ECO:0000313" key="12">
    <source>
        <dbReference type="Proteomes" id="UP000065822"/>
    </source>
</evidence>
<dbReference type="Gene3D" id="3.40.50.620">
    <property type="entry name" value="HUPs"/>
    <property type="match status" value="1"/>
</dbReference>
<comment type="function">
    <text evidence="8">Ligates lysine onto the cytidine present at position 34 of the AUA codon-specific tRNA(Ile) that contains the anticodon CAU, in an ATP-dependent manner. Cytidine is converted to lysidine, thus changing the amino acid specificity of the tRNA from methionine to isoleucine.</text>
</comment>
<dbReference type="SUPFAM" id="SSF52402">
    <property type="entry name" value="Adenine nucleotide alpha hydrolases-like"/>
    <property type="match status" value="1"/>
</dbReference>
<dbReference type="SUPFAM" id="SSF56037">
    <property type="entry name" value="PheT/TilS domain"/>
    <property type="match status" value="1"/>
</dbReference>
<name>A0AAX2GZR3_9FLAO</name>
<evidence type="ECO:0000256" key="4">
    <source>
        <dbReference type="ARBA" id="ARBA00022694"/>
    </source>
</evidence>
<keyword evidence="6 8" id="KW-0067">ATP-binding</keyword>
<evidence type="ECO:0000256" key="5">
    <source>
        <dbReference type="ARBA" id="ARBA00022741"/>
    </source>
</evidence>
<dbReference type="HAMAP" id="MF_01161">
    <property type="entry name" value="tRNA_Ile_lys_synt"/>
    <property type="match status" value="1"/>
</dbReference>
<dbReference type="GO" id="GO:0032267">
    <property type="term" value="F:tRNA(Ile)-lysidine synthase activity"/>
    <property type="evidence" value="ECO:0007669"/>
    <property type="project" value="UniProtKB-EC"/>
</dbReference>
<feature type="binding site" evidence="8">
    <location>
        <begin position="19"/>
        <end position="24"/>
    </location>
    <ligand>
        <name>ATP</name>
        <dbReference type="ChEBI" id="CHEBI:30616"/>
    </ligand>
</feature>
<keyword evidence="3 8" id="KW-0436">Ligase</keyword>